<comment type="similarity">
    <text evidence="1">Belongs to the carbon-nitrogen hydrolase superfamily. NIT1/NIT2 family.</text>
</comment>
<gene>
    <name evidence="3" type="ORF">EV644_102622</name>
</gene>
<proteinExistence type="inferred from homology"/>
<dbReference type="Pfam" id="PF00795">
    <property type="entry name" value="CN_hydrolase"/>
    <property type="match status" value="1"/>
</dbReference>
<dbReference type="PANTHER" id="PTHR23088">
    <property type="entry name" value="NITRILASE-RELATED"/>
    <property type="match status" value="1"/>
</dbReference>
<evidence type="ECO:0000256" key="1">
    <source>
        <dbReference type="ARBA" id="ARBA00010613"/>
    </source>
</evidence>
<protein>
    <submittedName>
        <fullName evidence="3">Carbon-nitrogen hydrolase</fullName>
    </submittedName>
</protein>
<dbReference type="Proteomes" id="UP000295818">
    <property type="component" value="Unassembled WGS sequence"/>
</dbReference>
<dbReference type="SUPFAM" id="SSF56317">
    <property type="entry name" value="Carbon-nitrogen hydrolase"/>
    <property type="match status" value="1"/>
</dbReference>
<evidence type="ECO:0000259" key="2">
    <source>
        <dbReference type="PROSITE" id="PS50263"/>
    </source>
</evidence>
<dbReference type="Gene3D" id="3.60.110.10">
    <property type="entry name" value="Carbon-nitrogen hydrolase"/>
    <property type="match status" value="1"/>
</dbReference>
<name>A0ABY2BSY0_9ACTN</name>
<dbReference type="InterPro" id="IPR036526">
    <property type="entry name" value="C-N_Hydrolase_sf"/>
</dbReference>
<keyword evidence="4" id="KW-1185">Reference proteome</keyword>
<dbReference type="PROSITE" id="PS50263">
    <property type="entry name" value="CN_HYDROLASE"/>
    <property type="match status" value="1"/>
</dbReference>
<evidence type="ECO:0000313" key="4">
    <source>
        <dbReference type="Proteomes" id="UP000295818"/>
    </source>
</evidence>
<dbReference type="GO" id="GO:0016787">
    <property type="term" value="F:hydrolase activity"/>
    <property type="evidence" value="ECO:0007669"/>
    <property type="project" value="UniProtKB-KW"/>
</dbReference>
<organism evidence="3 4">
    <name type="scientific">Kribbella orskensis</name>
    <dbReference type="NCBI Taxonomy" id="2512216"/>
    <lineage>
        <taxon>Bacteria</taxon>
        <taxon>Bacillati</taxon>
        <taxon>Actinomycetota</taxon>
        <taxon>Actinomycetes</taxon>
        <taxon>Propionibacteriales</taxon>
        <taxon>Kribbellaceae</taxon>
        <taxon>Kribbella</taxon>
    </lineage>
</organism>
<dbReference type="EMBL" id="SLWM01000002">
    <property type="protein sequence ID" value="TCO29901.1"/>
    <property type="molecule type" value="Genomic_DNA"/>
</dbReference>
<dbReference type="InterPro" id="IPR003010">
    <property type="entry name" value="C-N_Hydrolase"/>
</dbReference>
<feature type="domain" description="CN hydrolase" evidence="2">
    <location>
        <begin position="1"/>
        <end position="110"/>
    </location>
</feature>
<accession>A0ABY2BSY0</accession>
<comment type="caution">
    <text evidence="3">The sequence shown here is derived from an EMBL/GenBank/DDBJ whole genome shotgun (WGS) entry which is preliminary data.</text>
</comment>
<keyword evidence="3" id="KW-0378">Hydrolase</keyword>
<reference evidence="3 4" key="1">
    <citation type="journal article" date="2015" name="Stand. Genomic Sci.">
        <title>Genomic Encyclopedia of Bacterial and Archaeal Type Strains, Phase III: the genomes of soil and plant-associated and newly described type strains.</title>
        <authorList>
            <person name="Whitman W.B."/>
            <person name="Woyke T."/>
            <person name="Klenk H.P."/>
            <person name="Zhou Y."/>
            <person name="Lilburn T.G."/>
            <person name="Beck B.J."/>
            <person name="De Vos P."/>
            <person name="Vandamme P."/>
            <person name="Eisen J.A."/>
            <person name="Garrity G."/>
            <person name="Hugenholtz P."/>
            <person name="Kyrpides N.C."/>
        </authorList>
    </citation>
    <scope>NUCLEOTIDE SEQUENCE [LARGE SCALE GENOMIC DNA]</scope>
    <source>
        <strain evidence="3 4">VKM Ac-2538</strain>
    </source>
</reference>
<evidence type="ECO:0000313" key="3">
    <source>
        <dbReference type="EMBL" id="TCO29901.1"/>
    </source>
</evidence>
<sequence length="119" mass="12426">MTVGLATCYDLRFADQSTALGRAGAHLVVVPASWGAGPGKEEQWDLLTRARASDAQSWLLACDQAWTPPIGTDPLGIGRSALVDPIGHACARLGSEPDLLLGAVDAELPGTIRARVPIL</sequence>
<dbReference type="PANTHER" id="PTHR23088:SF27">
    <property type="entry name" value="DEAMINATED GLUTATHIONE AMIDASE"/>
    <property type="match status" value="1"/>
</dbReference>